<dbReference type="Proteomes" id="UP001501787">
    <property type="component" value="Unassembled WGS sequence"/>
</dbReference>
<evidence type="ECO:0000313" key="1">
    <source>
        <dbReference type="EMBL" id="GAA0320094.1"/>
    </source>
</evidence>
<comment type="caution">
    <text evidence="1">The sequence shown here is derived from an EMBL/GenBank/DDBJ whole genome shotgun (WGS) entry which is preliminary data.</text>
</comment>
<sequence>MNVFTSEKTRHADVILQAFADKTFADMKAVTITHAMCDDAALTDRPRTKALPAHIDNLRHQFIGSSELCFYHAVLVVLLRRHYQPEQTFAAFESLWKTQSDYLLDTLSLRWLVSACDSFVDYSACPVRAATLMNVATLINTLKVYETQRYLYALPADAPLCPKRTASLYQTHLPLYEGLTLFRIGTDDTLKNMRQRYQRFQARDELAGRMLLGVFDRLHHADSAFVTMQSLHQDDKSAWWTTTP</sequence>
<accession>A0ABN0VXY0</accession>
<keyword evidence="2" id="KW-1185">Reference proteome</keyword>
<protein>
    <submittedName>
        <fullName evidence="1">Uncharacterized protein</fullName>
    </submittedName>
</protein>
<name>A0ABN0VXY0_9GAMM</name>
<gene>
    <name evidence="1" type="ORF">GCM10009129_17240</name>
</gene>
<dbReference type="EMBL" id="BAAAFR010000005">
    <property type="protein sequence ID" value="GAA0320094.1"/>
    <property type="molecule type" value="Genomic_DNA"/>
</dbReference>
<evidence type="ECO:0000313" key="2">
    <source>
        <dbReference type="Proteomes" id="UP001501787"/>
    </source>
</evidence>
<organism evidence="1 2">
    <name type="scientific">Psychrobacter aestuarii</name>
    <dbReference type="NCBI Taxonomy" id="556327"/>
    <lineage>
        <taxon>Bacteria</taxon>
        <taxon>Pseudomonadati</taxon>
        <taxon>Pseudomonadota</taxon>
        <taxon>Gammaproteobacteria</taxon>
        <taxon>Moraxellales</taxon>
        <taxon>Moraxellaceae</taxon>
        <taxon>Psychrobacter</taxon>
    </lineage>
</organism>
<reference evidence="1 2" key="1">
    <citation type="journal article" date="2019" name="Int. J. Syst. Evol. Microbiol.">
        <title>The Global Catalogue of Microorganisms (GCM) 10K type strain sequencing project: providing services to taxonomists for standard genome sequencing and annotation.</title>
        <authorList>
            <consortium name="The Broad Institute Genomics Platform"/>
            <consortium name="The Broad Institute Genome Sequencing Center for Infectious Disease"/>
            <person name="Wu L."/>
            <person name="Ma J."/>
        </authorList>
    </citation>
    <scope>NUCLEOTIDE SEQUENCE [LARGE SCALE GENOMIC DNA]</scope>
    <source>
        <strain evidence="1 2">JCM 16343</strain>
    </source>
</reference>
<proteinExistence type="predicted"/>